<accession>A0A3P3WJY8</accession>
<dbReference type="InterPro" id="IPR036249">
    <property type="entry name" value="Thioredoxin-like_sf"/>
</dbReference>
<sequence length="287" mass="31243">MKKRILIGAFLAITLGFTSVSCSSDDSKESKTVEPGNGNTSVKYQHKVLIEDVTGTWCQWCPRVTYSIEKALEHETLGNKIIPVAIHFGDQMQIPAGGTLDSFFDVQGYPFALISRSEEWRSPQNNNLAQVYNTIQKNGSTVGIKITSELTNTGGSVSASFKFSEGFSDLKYSIYVIENEVVLSSSPQKNSTTYYGGNGNPQAPSSHPEFIHNDVLRAVYGTATGNSLGNATAGQEISKSGQNVSYTLYNKDLSKVEVVVFVTDSTGKVLNVQKAHANETVEYQILN</sequence>
<dbReference type="RefSeq" id="WP_125016687.1">
    <property type="nucleotide sequence ID" value="NZ_RQVQ01000002.1"/>
</dbReference>
<dbReference type="Pfam" id="PF11551">
    <property type="entry name" value="Omp28"/>
    <property type="match status" value="1"/>
</dbReference>
<dbReference type="InterPro" id="IPR021615">
    <property type="entry name" value="Omp28"/>
</dbReference>
<proteinExistence type="predicted"/>
<keyword evidence="3" id="KW-1185">Reference proteome</keyword>
<dbReference type="SUPFAM" id="SSF52833">
    <property type="entry name" value="Thioredoxin-like"/>
    <property type="match status" value="1"/>
</dbReference>
<dbReference type="Gene3D" id="3.40.30.10">
    <property type="entry name" value="Glutaredoxin"/>
    <property type="match status" value="1"/>
</dbReference>
<dbReference type="EMBL" id="RQVQ01000002">
    <property type="protein sequence ID" value="RRJ93173.1"/>
    <property type="molecule type" value="Genomic_DNA"/>
</dbReference>
<comment type="caution">
    <text evidence="2">The sequence shown here is derived from an EMBL/GenBank/DDBJ whole genome shotgun (WGS) entry which is preliminary data.</text>
</comment>
<gene>
    <name evidence="2" type="ORF">EG240_01500</name>
</gene>
<organism evidence="2 3">
    <name type="scientific">Paenimyroides tangerinum</name>
    <dbReference type="NCBI Taxonomy" id="2488728"/>
    <lineage>
        <taxon>Bacteria</taxon>
        <taxon>Pseudomonadati</taxon>
        <taxon>Bacteroidota</taxon>
        <taxon>Flavobacteriia</taxon>
        <taxon>Flavobacteriales</taxon>
        <taxon>Flavobacteriaceae</taxon>
        <taxon>Paenimyroides</taxon>
    </lineage>
</organism>
<evidence type="ECO:0000313" key="3">
    <source>
        <dbReference type="Proteomes" id="UP000275719"/>
    </source>
</evidence>
<dbReference type="OrthoDB" id="1081990at2"/>
<evidence type="ECO:0000256" key="1">
    <source>
        <dbReference type="SAM" id="SignalP"/>
    </source>
</evidence>
<name>A0A3P3WJY8_9FLAO</name>
<feature type="chain" id="PRO_5018057473" description="Outer membrane protein Omp28" evidence="1">
    <location>
        <begin position="25"/>
        <end position="287"/>
    </location>
</feature>
<dbReference type="AlphaFoldDB" id="A0A3P3WJY8"/>
<reference evidence="2 3" key="1">
    <citation type="submission" date="2018-11" db="EMBL/GenBank/DDBJ databases">
        <title>Flavobacterium sp. nov., YIM 102701-2 draft genome.</title>
        <authorList>
            <person name="Li G."/>
            <person name="Jiang Y."/>
        </authorList>
    </citation>
    <scope>NUCLEOTIDE SEQUENCE [LARGE SCALE GENOMIC DNA]</scope>
    <source>
        <strain evidence="2 3">YIM 102701-2</strain>
    </source>
</reference>
<evidence type="ECO:0000313" key="2">
    <source>
        <dbReference type="EMBL" id="RRJ93173.1"/>
    </source>
</evidence>
<dbReference type="Proteomes" id="UP000275719">
    <property type="component" value="Unassembled WGS sequence"/>
</dbReference>
<dbReference type="InterPro" id="IPR013783">
    <property type="entry name" value="Ig-like_fold"/>
</dbReference>
<dbReference type="PROSITE" id="PS51257">
    <property type="entry name" value="PROKAR_LIPOPROTEIN"/>
    <property type="match status" value="1"/>
</dbReference>
<protein>
    <recommendedName>
        <fullName evidence="4">Outer membrane protein Omp28</fullName>
    </recommendedName>
</protein>
<evidence type="ECO:0008006" key="4">
    <source>
        <dbReference type="Google" id="ProtNLM"/>
    </source>
</evidence>
<dbReference type="Gene3D" id="2.60.40.10">
    <property type="entry name" value="Immunoglobulins"/>
    <property type="match status" value="1"/>
</dbReference>
<keyword evidence="1" id="KW-0732">Signal</keyword>
<feature type="signal peptide" evidence="1">
    <location>
        <begin position="1"/>
        <end position="24"/>
    </location>
</feature>